<proteinExistence type="predicted"/>
<evidence type="ECO:0008006" key="3">
    <source>
        <dbReference type="Google" id="ProtNLM"/>
    </source>
</evidence>
<gene>
    <name evidence="1" type="ORF">BAE44_0023914</name>
</gene>
<dbReference type="EMBL" id="LWDX02068135">
    <property type="protein sequence ID" value="OEL15067.1"/>
    <property type="molecule type" value="Genomic_DNA"/>
</dbReference>
<evidence type="ECO:0000313" key="1">
    <source>
        <dbReference type="EMBL" id="OEL15067.1"/>
    </source>
</evidence>
<protein>
    <recommendedName>
        <fullName evidence="3">Aminotransferase-like plant mobile domain-containing protein</fullName>
    </recommendedName>
</protein>
<name>A0A1E5UQC4_9POAL</name>
<organism evidence="1 2">
    <name type="scientific">Dichanthelium oligosanthes</name>
    <dbReference type="NCBI Taxonomy" id="888268"/>
    <lineage>
        <taxon>Eukaryota</taxon>
        <taxon>Viridiplantae</taxon>
        <taxon>Streptophyta</taxon>
        <taxon>Embryophyta</taxon>
        <taxon>Tracheophyta</taxon>
        <taxon>Spermatophyta</taxon>
        <taxon>Magnoliopsida</taxon>
        <taxon>Liliopsida</taxon>
        <taxon>Poales</taxon>
        <taxon>Poaceae</taxon>
        <taxon>PACMAD clade</taxon>
        <taxon>Panicoideae</taxon>
        <taxon>Panicodae</taxon>
        <taxon>Paniceae</taxon>
        <taxon>Dichantheliinae</taxon>
        <taxon>Dichanthelium</taxon>
    </lineage>
</organism>
<dbReference type="Proteomes" id="UP000095767">
    <property type="component" value="Unassembled WGS sequence"/>
</dbReference>
<dbReference type="OrthoDB" id="690390at2759"/>
<comment type="caution">
    <text evidence="1">The sequence shown here is derived from an EMBL/GenBank/DDBJ whole genome shotgun (WGS) entry which is preliminary data.</text>
</comment>
<dbReference type="AlphaFoldDB" id="A0A1E5UQC4"/>
<accession>A0A1E5UQC4</accession>
<evidence type="ECO:0000313" key="2">
    <source>
        <dbReference type="Proteomes" id="UP000095767"/>
    </source>
</evidence>
<sequence length="449" mass="51863">MEIALWILYLDNLQCKYQVTHTETPRTKYFHQNVIQQIISADRTKDHQGKATFGLLPVSLGTIDAFLPAECGPRRQTHVEPRGHAWQLGSWWAWPNMVASPKMQVQISGTCPGKLFLGELYRMLNITTEKLLKEQEIQTRGPWWFLQLWAILYFQHNISNFPNLNQAKFPAVTGAAVGYTFPGQALYRLPSSKLDTKLMVNWFKAFYQSTTEVVLYAYTDLENFEGPYYFQLDQFSEDGTRLIFSHMIHPCLLLVSMSSANRIMKPGYESYQPVIATRHLGLVQIPPYFFIHSLFETRADLPDIVTAHHAYKLFTNLEIPIPFDLELVSASFEFQGWWSFWKSHLFRLALGPQLMSFTLFEEFCRMTCMTTTVKIMVILQMHLMEVFISDGLTEFTGMEILDSFCDDEAFSSKFMSYLVDCMRLDESVHMLDGGGYRVFLSLKLGVSPH</sequence>
<reference evidence="1 2" key="1">
    <citation type="submission" date="2016-09" db="EMBL/GenBank/DDBJ databases">
        <title>The draft genome of Dichanthelium oligosanthes: A C3 panicoid grass species.</title>
        <authorList>
            <person name="Studer A.J."/>
            <person name="Schnable J.C."/>
            <person name="Brutnell T.P."/>
        </authorList>
    </citation>
    <scope>NUCLEOTIDE SEQUENCE [LARGE SCALE GENOMIC DNA]</scope>
    <source>
        <strain evidence="2">cv. Kellogg 1175</strain>
        <tissue evidence="1">Leaf</tissue>
    </source>
</reference>
<keyword evidence="2" id="KW-1185">Reference proteome</keyword>